<evidence type="ECO:0000313" key="8">
    <source>
        <dbReference type="Proteomes" id="UP001187531"/>
    </source>
</evidence>
<dbReference type="Gene3D" id="2.60.40.790">
    <property type="match status" value="1"/>
</dbReference>
<dbReference type="GO" id="GO:0042026">
    <property type="term" value="P:protein refolding"/>
    <property type="evidence" value="ECO:0007669"/>
    <property type="project" value="TreeGrafter"/>
</dbReference>
<evidence type="ECO:0000256" key="4">
    <source>
        <dbReference type="PROSITE-ProRule" id="PRU00285"/>
    </source>
</evidence>
<evidence type="ECO:0000256" key="2">
    <source>
        <dbReference type="PIRNR" id="PIRNR036514"/>
    </source>
</evidence>
<keyword evidence="8" id="KW-1185">Reference proteome</keyword>
<dbReference type="PIRSF" id="PIRSF036514">
    <property type="entry name" value="Sm_HSP_B1"/>
    <property type="match status" value="1"/>
</dbReference>
<dbReference type="GO" id="GO:0051082">
    <property type="term" value="F:unfolded protein binding"/>
    <property type="evidence" value="ECO:0007669"/>
    <property type="project" value="TreeGrafter"/>
</dbReference>
<dbReference type="AlphaFoldDB" id="A0AA88LEZ3"/>
<evidence type="ECO:0000256" key="5">
    <source>
        <dbReference type="RuleBase" id="RU003616"/>
    </source>
</evidence>
<comment type="caution">
    <text evidence="7">The sequence shown here is derived from an EMBL/GenBank/DDBJ whole genome shotgun (WGS) entry which is preliminary data.</text>
</comment>
<dbReference type="InterPro" id="IPR001436">
    <property type="entry name" value="Alpha-crystallin/sHSP_animal"/>
</dbReference>
<protein>
    <recommendedName>
        <fullName evidence="6">SHSP domain-containing protein</fullName>
    </recommendedName>
</protein>
<dbReference type="GO" id="GO:0005737">
    <property type="term" value="C:cytoplasm"/>
    <property type="evidence" value="ECO:0007669"/>
    <property type="project" value="TreeGrafter"/>
</dbReference>
<keyword evidence="1" id="KW-0346">Stress response</keyword>
<dbReference type="PROSITE" id="PS01031">
    <property type="entry name" value="SHSP"/>
    <property type="match status" value="1"/>
</dbReference>
<name>A0AA88LEZ3_ARTSF</name>
<dbReference type="Proteomes" id="UP001187531">
    <property type="component" value="Unassembled WGS sequence"/>
</dbReference>
<keyword evidence="3" id="KW-0479">Metal-binding</keyword>
<dbReference type="SUPFAM" id="SSF49764">
    <property type="entry name" value="HSP20-like chaperones"/>
    <property type="match status" value="1"/>
</dbReference>
<evidence type="ECO:0000256" key="1">
    <source>
        <dbReference type="ARBA" id="ARBA00023016"/>
    </source>
</evidence>
<dbReference type="EMBL" id="JAVRJZ010000004">
    <property type="protein sequence ID" value="KAK2724094.1"/>
    <property type="molecule type" value="Genomic_DNA"/>
</dbReference>
<dbReference type="PANTHER" id="PTHR45640">
    <property type="entry name" value="HEAT SHOCK PROTEIN HSP-12.2-RELATED"/>
    <property type="match status" value="1"/>
</dbReference>
<dbReference type="InterPro" id="IPR002068">
    <property type="entry name" value="A-crystallin/Hsp20_dom"/>
</dbReference>
<dbReference type="PANTHER" id="PTHR45640:SF13">
    <property type="entry name" value="HEAT SHOCK PROTEIN 22-RELATED"/>
    <property type="match status" value="1"/>
</dbReference>
<evidence type="ECO:0000313" key="7">
    <source>
        <dbReference type="EMBL" id="KAK2724094.1"/>
    </source>
</evidence>
<comment type="similarity">
    <text evidence="2 4 5">Belongs to the small heat shock protein (HSP20) family.</text>
</comment>
<organism evidence="7 8">
    <name type="scientific">Artemia franciscana</name>
    <name type="common">Brine shrimp</name>
    <name type="synonym">Artemia sanfranciscana</name>
    <dbReference type="NCBI Taxonomy" id="6661"/>
    <lineage>
        <taxon>Eukaryota</taxon>
        <taxon>Metazoa</taxon>
        <taxon>Ecdysozoa</taxon>
        <taxon>Arthropoda</taxon>
        <taxon>Crustacea</taxon>
        <taxon>Branchiopoda</taxon>
        <taxon>Anostraca</taxon>
        <taxon>Artemiidae</taxon>
        <taxon>Artemia</taxon>
    </lineage>
</organism>
<feature type="binding site" evidence="3">
    <location>
        <position position="96"/>
    </location>
    <ligand>
        <name>Zn(2+)</name>
        <dbReference type="ChEBI" id="CHEBI:29105"/>
        <label>1</label>
    </ligand>
</feature>
<dbReference type="CDD" id="cd06526">
    <property type="entry name" value="metazoan_ACD"/>
    <property type="match status" value="1"/>
</dbReference>
<evidence type="ECO:0000259" key="6">
    <source>
        <dbReference type="PROSITE" id="PS01031"/>
    </source>
</evidence>
<dbReference type="Pfam" id="PF00011">
    <property type="entry name" value="HSP20"/>
    <property type="match status" value="1"/>
</dbReference>
<sequence length="178" mass="20622">MNNQQGSQVSGYMQEYYKDENRPVKIYDCQLHANNDEGLYQKRRFVPYGRRETGVSEFKVEKDKFVIFLDVQQFSVDEVTVRACDGYLKIEALQEEKEDEYGLVQRQLSRKYFLPEGTDTDQINAFYTTDAFIFVCGSRQAAQGNATRYGDRVVQVNQSGQPAVTFQQSQQAQFSKKK</sequence>
<keyword evidence="3" id="KW-0862">Zinc</keyword>
<accession>A0AA88LEZ3</accession>
<dbReference type="GO" id="GO:0005634">
    <property type="term" value="C:nucleus"/>
    <property type="evidence" value="ECO:0007669"/>
    <property type="project" value="TreeGrafter"/>
</dbReference>
<reference evidence="7" key="1">
    <citation type="submission" date="2023-07" db="EMBL/GenBank/DDBJ databases">
        <title>Chromosome-level genome assembly of Artemia franciscana.</title>
        <authorList>
            <person name="Jo E."/>
        </authorList>
    </citation>
    <scope>NUCLEOTIDE SEQUENCE</scope>
    <source>
        <tissue evidence="7">Whole body</tissue>
    </source>
</reference>
<proteinExistence type="inferred from homology"/>
<feature type="domain" description="SHSP" evidence="6">
    <location>
        <begin position="46"/>
        <end position="159"/>
    </location>
</feature>
<evidence type="ECO:0000256" key="3">
    <source>
        <dbReference type="PIRSR" id="PIRSR036514-1"/>
    </source>
</evidence>
<dbReference type="GO" id="GO:0009408">
    <property type="term" value="P:response to heat"/>
    <property type="evidence" value="ECO:0007669"/>
    <property type="project" value="UniProtKB-ARBA"/>
</dbReference>
<dbReference type="InterPro" id="IPR055269">
    <property type="entry name" value="Alpha-crystallin/HSP_16"/>
</dbReference>
<dbReference type="PRINTS" id="PR00299">
    <property type="entry name" value="ACRYSTALLIN"/>
</dbReference>
<dbReference type="InterPro" id="IPR008978">
    <property type="entry name" value="HSP20-like_chaperone"/>
</dbReference>
<gene>
    <name evidence="7" type="ORF">QYM36_002440</name>
</gene>
<dbReference type="GO" id="GO:0046872">
    <property type="term" value="F:metal ion binding"/>
    <property type="evidence" value="ECO:0007669"/>
    <property type="project" value="UniProtKB-KW"/>
</dbReference>